<gene>
    <name evidence="1" type="ORF">SORBI_3008G082600</name>
</gene>
<organism evidence="1 2">
    <name type="scientific">Sorghum bicolor</name>
    <name type="common">Sorghum</name>
    <name type="synonym">Sorghum vulgare</name>
    <dbReference type="NCBI Taxonomy" id="4558"/>
    <lineage>
        <taxon>Eukaryota</taxon>
        <taxon>Viridiplantae</taxon>
        <taxon>Streptophyta</taxon>
        <taxon>Embryophyta</taxon>
        <taxon>Tracheophyta</taxon>
        <taxon>Spermatophyta</taxon>
        <taxon>Magnoliopsida</taxon>
        <taxon>Liliopsida</taxon>
        <taxon>Poales</taxon>
        <taxon>Poaceae</taxon>
        <taxon>PACMAD clade</taxon>
        <taxon>Panicoideae</taxon>
        <taxon>Andropogonodae</taxon>
        <taxon>Andropogoneae</taxon>
        <taxon>Sorghinae</taxon>
        <taxon>Sorghum</taxon>
    </lineage>
</organism>
<accession>A0A1B6PCC5</accession>
<dbReference type="Gramene" id="KXG23313">
    <property type="protein sequence ID" value="KXG23313"/>
    <property type="gene ID" value="SORBI_3008G082600"/>
</dbReference>
<evidence type="ECO:0000313" key="2">
    <source>
        <dbReference type="Proteomes" id="UP000000768"/>
    </source>
</evidence>
<dbReference type="AlphaFoldDB" id="A0A1B6PCC5"/>
<dbReference type="Proteomes" id="UP000000768">
    <property type="component" value="Chromosome 8"/>
</dbReference>
<dbReference type="InParanoid" id="A0A1B6PCC5"/>
<evidence type="ECO:0000313" key="1">
    <source>
        <dbReference type="EMBL" id="KXG23313.1"/>
    </source>
</evidence>
<reference evidence="1 2" key="1">
    <citation type="journal article" date="2009" name="Nature">
        <title>The Sorghum bicolor genome and the diversification of grasses.</title>
        <authorList>
            <person name="Paterson A.H."/>
            <person name="Bowers J.E."/>
            <person name="Bruggmann R."/>
            <person name="Dubchak I."/>
            <person name="Grimwood J."/>
            <person name="Gundlach H."/>
            <person name="Haberer G."/>
            <person name="Hellsten U."/>
            <person name="Mitros T."/>
            <person name="Poliakov A."/>
            <person name="Schmutz J."/>
            <person name="Spannagl M."/>
            <person name="Tang H."/>
            <person name="Wang X."/>
            <person name="Wicker T."/>
            <person name="Bharti A.K."/>
            <person name="Chapman J."/>
            <person name="Feltus F.A."/>
            <person name="Gowik U."/>
            <person name="Grigoriev I.V."/>
            <person name="Lyons E."/>
            <person name="Maher C.A."/>
            <person name="Martis M."/>
            <person name="Narechania A."/>
            <person name="Otillar R.P."/>
            <person name="Penning B.W."/>
            <person name="Salamov A.A."/>
            <person name="Wang Y."/>
            <person name="Zhang L."/>
            <person name="Carpita N.C."/>
            <person name="Freeling M."/>
            <person name="Gingle A.R."/>
            <person name="Hash C.T."/>
            <person name="Keller B."/>
            <person name="Klein P."/>
            <person name="Kresovich S."/>
            <person name="McCann M.C."/>
            <person name="Ming R."/>
            <person name="Peterson D.G."/>
            <person name="Mehboob-ur-Rahman"/>
            <person name="Ware D."/>
            <person name="Westhoff P."/>
            <person name="Mayer K.F."/>
            <person name="Messing J."/>
            <person name="Rokhsar D.S."/>
        </authorList>
    </citation>
    <scope>NUCLEOTIDE SEQUENCE [LARGE SCALE GENOMIC DNA]</scope>
    <source>
        <strain evidence="2">cv. BTx623</strain>
    </source>
</reference>
<protein>
    <submittedName>
        <fullName evidence="1">Uncharacterized protein</fullName>
    </submittedName>
</protein>
<name>A0A1B6PCC5_SORBI</name>
<keyword evidence="2" id="KW-1185">Reference proteome</keyword>
<sequence length="72" mass="8384">MLYRVCEVIRWCYLIFSVWLLKVCMRWQTSCSPVRWRTSRLPAVVGLGPWWSTAGMERNRCAAVDYVGQSPG</sequence>
<proteinExistence type="predicted"/>
<reference evidence="2" key="2">
    <citation type="journal article" date="2018" name="Plant J.">
        <title>The Sorghum bicolor reference genome: improved assembly, gene annotations, a transcriptome atlas, and signatures of genome organization.</title>
        <authorList>
            <person name="McCormick R.F."/>
            <person name="Truong S.K."/>
            <person name="Sreedasyam A."/>
            <person name="Jenkins J."/>
            <person name="Shu S."/>
            <person name="Sims D."/>
            <person name="Kennedy M."/>
            <person name="Amirebrahimi M."/>
            <person name="Weers B.D."/>
            <person name="McKinley B."/>
            <person name="Mattison A."/>
            <person name="Morishige D.T."/>
            <person name="Grimwood J."/>
            <person name="Schmutz J."/>
            <person name="Mullet J.E."/>
        </authorList>
    </citation>
    <scope>NUCLEOTIDE SEQUENCE [LARGE SCALE GENOMIC DNA]</scope>
    <source>
        <strain evidence="2">cv. BTx623</strain>
    </source>
</reference>
<dbReference type="EMBL" id="CM000767">
    <property type="protein sequence ID" value="KXG23313.1"/>
    <property type="molecule type" value="Genomic_DNA"/>
</dbReference>